<dbReference type="STRING" id="655355.SAMN05216283_11058"/>
<dbReference type="Proteomes" id="UP000198964">
    <property type="component" value="Unassembled WGS sequence"/>
</dbReference>
<dbReference type="Gene3D" id="3.40.50.300">
    <property type="entry name" value="P-loop containing nucleotide triphosphate hydrolases"/>
    <property type="match status" value="1"/>
</dbReference>
<name>A0A1I2JX03_9BACT</name>
<protein>
    <submittedName>
        <fullName evidence="2">Sulfotransferase family protein</fullName>
    </submittedName>
</protein>
<evidence type="ECO:0000313" key="2">
    <source>
        <dbReference type="EMBL" id="SFF59392.1"/>
    </source>
</evidence>
<keyword evidence="3" id="KW-1185">Reference proteome</keyword>
<dbReference type="SUPFAM" id="SSF52540">
    <property type="entry name" value="P-loop containing nucleoside triphosphate hydrolases"/>
    <property type="match status" value="1"/>
</dbReference>
<proteinExistence type="predicted"/>
<dbReference type="PANTHER" id="PTHR12788:SF10">
    <property type="entry name" value="PROTEIN-TYROSINE SULFOTRANSFERASE"/>
    <property type="match status" value="1"/>
</dbReference>
<dbReference type="InterPro" id="IPR027417">
    <property type="entry name" value="P-loop_NTPase"/>
</dbReference>
<gene>
    <name evidence="2" type="ORF">SAMN05216283_11058</name>
</gene>
<dbReference type="EMBL" id="FONW01000010">
    <property type="protein sequence ID" value="SFF59392.1"/>
    <property type="molecule type" value="Genomic_DNA"/>
</dbReference>
<dbReference type="AlphaFoldDB" id="A0A1I2JX03"/>
<accession>A0A1I2JX03</accession>
<reference evidence="2 3" key="1">
    <citation type="submission" date="2016-10" db="EMBL/GenBank/DDBJ databases">
        <authorList>
            <person name="de Groot N.N."/>
        </authorList>
    </citation>
    <scope>NUCLEOTIDE SEQUENCE [LARGE SCALE GENOMIC DNA]</scope>
    <source>
        <strain evidence="2 3">CGMCC 1.9156</strain>
    </source>
</reference>
<dbReference type="RefSeq" id="WP_093920926.1">
    <property type="nucleotide sequence ID" value="NZ_FONW01000010.1"/>
</dbReference>
<evidence type="ECO:0000313" key="3">
    <source>
        <dbReference type="Proteomes" id="UP000198964"/>
    </source>
</evidence>
<dbReference type="GO" id="GO:0008476">
    <property type="term" value="F:protein-tyrosine sulfotransferase activity"/>
    <property type="evidence" value="ECO:0007669"/>
    <property type="project" value="InterPro"/>
</dbReference>
<dbReference type="PANTHER" id="PTHR12788">
    <property type="entry name" value="PROTEIN-TYROSINE SULFOTRANSFERASE 2"/>
    <property type="match status" value="1"/>
</dbReference>
<sequence length="340" mass="38695">MARIQPIQIIGTQRSGSNLLRLMLNQFEEITAPHPPHILQRLMPLLPFYGNLQEEANFWRLTNDVCTLVERNPVVWTGIELNRGQLIAQCKSNSLFELFRVIYDLKAGNDQASFWACKSMANIQYAEELEVAGIRPRYIHLFRDGRDVACSFRKAIVGEKHVYHIAKQWARNQEACLALKSQVGAERFIQVSYEDLIESPEKEMKRISSFLGLPFNPAVFDFYKSEESKNTAGAGQMWANVSKPILKGNSKKYQKELSALDIAIFEKQAGNMLLALNYALENNGIFGSAPFSKAELSKFNLENNRLKQEASLAVDPEGMKLRQPQEELLRSIRKQELVAL</sequence>
<dbReference type="Pfam" id="PF13469">
    <property type="entry name" value="Sulfotransfer_3"/>
    <property type="match status" value="1"/>
</dbReference>
<evidence type="ECO:0000256" key="1">
    <source>
        <dbReference type="ARBA" id="ARBA00022679"/>
    </source>
</evidence>
<organism evidence="2 3">
    <name type="scientific">Sunxiuqinia elliptica</name>
    <dbReference type="NCBI Taxonomy" id="655355"/>
    <lineage>
        <taxon>Bacteria</taxon>
        <taxon>Pseudomonadati</taxon>
        <taxon>Bacteroidota</taxon>
        <taxon>Bacteroidia</taxon>
        <taxon>Marinilabiliales</taxon>
        <taxon>Prolixibacteraceae</taxon>
        <taxon>Sunxiuqinia</taxon>
    </lineage>
</organism>
<dbReference type="InterPro" id="IPR026634">
    <property type="entry name" value="TPST-like"/>
</dbReference>
<keyword evidence="1 2" id="KW-0808">Transferase</keyword>